<comment type="caution">
    <text evidence="1">The sequence shown here is derived from an EMBL/GenBank/DDBJ whole genome shotgun (WGS) entry which is preliminary data.</text>
</comment>
<sequence length="43" mass="4584">MQAFRDLDVCWLVSSSQGQVPGGGIAEVIHGGAREYPLAKPRS</sequence>
<proteinExistence type="predicted"/>
<dbReference type="Proteomes" id="UP001162483">
    <property type="component" value="Unassembled WGS sequence"/>
</dbReference>
<reference evidence="1" key="1">
    <citation type="submission" date="2023-05" db="EMBL/GenBank/DDBJ databases">
        <authorList>
            <person name="Stuckert A."/>
        </authorList>
    </citation>
    <scope>NUCLEOTIDE SEQUENCE</scope>
</reference>
<name>A0ABN9HRH6_9NEOB</name>
<feature type="non-terminal residue" evidence="1">
    <location>
        <position position="43"/>
    </location>
</feature>
<accession>A0ABN9HRH6</accession>
<evidence type="ECO:0000313" key="1">
    <source>
        <dbReference type="EMBL" id="CAI9623032.1"/>
    </source>
</evidence>
<keyword evidence="2" id="KW-1185">Reference proteome</keyword>
<organism evidence="1 2">
    <name type="scientific">Staurois parvus</name>
    <dbReference type="NCBI Taxonomy" id="386267"/>
    <lineage>
        <taxon>Eukaryota</taxon>
        <taxon>Metazoa</taxon>
        <taxon>Chordata</taxon>
        <taxon>Craniata</taxon>
        <taxon>Vertebrata</taxon>
        <taxon>Euteleostomi</taxon>
        <taxon>Amphibia</taxon>
        <taxon>Batrachia</taxon>
        <taxon>Anura</taxon>
        <taxon>Neobatrachia</taxon>
        <taxon>Ranoidea</taxon>
        <taxon>Ranidae</taxon>
        <taxon>Staurois</taxon>
    </lineage>
</organism>
<evidence type="ECO:0000313" key="2">
    <source>
        <dbReference type="Proteomes" id="UP001162483"/>
    </source>
</evidence>
<gene>
    <name evidence="1" type="ORF">SPARVUS_LOCUS16394074</name>
</gene>
<protein>
    <submittedName>
        <fullName evidence="1">Uncharacterized protein</fullName>
    </submittedName>
</protein>
<dbReference type="EMBL" id="CATNWA010021526">
    <property type="protein sequence ID" value="CAI9623032.1"/>
    <property type="molecule type" value="Genomic_DNA"/>
</dbReference>